<dbReference type="CDD" id="cd09276">
    <property type="entry name" value="Rnase_HI_RT_non_LTR"/>
    <property type="match status" value="1"/>
</dbReference>
<sequence length="335" mass="36969">MVMYIGALRATPLYGPNPAVAYTDGSKTENGGVGASAVTSRGNATARLNDQDTVYAAELKGILLALSQIKDDLVRELVATSRAPARTMTIFTDNQAAIQACAHPRRSSGQQILRNIAIQIENLRLAAWRVRIHWIPGHMGVHGNERADILAKLAASTYGPAEAVILLSGCRTKLRELAAERWKEEWASNNSGAYLRALFPEPTKAIFAIHESLRRAASSVLVQMQTGKIGLPAYLAALPQWREQALENNPLRNPSRCTCDQGTMNTQHILFSCPHFTELRHRILGLDRGGHDPWKEWLSKPTLAVKAVNFLMQTKLLGQFRSLPTTYRVTNKVDS</sequence>
<dbReference type="PANTHER" id="PTHR10642:SF25">
    <property type="entry name" value="RNASE H TYPE-1 DOMAIN-CONTAINING PROTEIN"/>
    <property type="match status" value="1"/>
</dbReference>
<organism evidence="3 4">
    <name type="scientific">Penicillium nalgiovense</name>
    <dbReference type="NCBI Taxonomy" id="60175"/>
    <lineage>
        <taxon>Eukaryota</taxon>
        <taxon>Fungi</taxon>
        <taxon>Dikarya</taxon>
        <taxon>Ascomycota</taxon>
        <taxon>Pezizomycotina</taxon>
        <taxon>Eurotiomycetes</taxon>
        <taxon>Eurotiomycetidae</taxon>
        <taxon>Eurotiales</taxon>
        <taxon>Aspergillaceae</taxon>
        <taxon>Penicillium</taxon>
    </lineage>
</organism>
<dbReference type="GO" id="GO:0043137">
    <property type="term" value="P:DNA replication, removal of RNA primer"/>
    <property type="evidence" value="ECO:0007669"/>
    <property type="project" value="TreeGrafter"/>
</dbReference>
<protein>
    <recommendedName>
        <fullName evidence="2">RNase H type-1 domain-containing protein</fullName>
    </recommendedName>
</protein>
<keyword evidence="4" id="KW-1185">Reference proteome</keyword>
<accession>A0A1V6WUQ3</accession>
<dbReference type="SUPFAM" id="SSF53098">
    <property type="entry name" value="Ribonuclease H-like"/>
    <property type="match status" value="1"/>
</dbReference>
<dbReference type="InterPro" id="IPR012337">
    <property type="entry name" value="RNaseH-like_sf"/>
</dbReference>
<evidence type="ECO:0000313" key="3">
    <source>
        <dbReference type="EMBL" id="OQE66606.1"/>
    </source>
</evidence>
<dbReference type="InterPro" id="IPR050092">
    <property type="entry name" value="RNase_H"/>
</dbReference>
<dbReference type="Gene3D" id="3.30.420.10">
    <property type="entry name" value="Ribonuclease H-like superfamily/Ribonuclease H"/>
    <property type="match status" value="1"/>
</dbReference>
<comment type="caution">
    <text evidence="3">The sequence shown here is derived from an EMBL/GenBank/DDBJ whole genome shotgun (WGS) entry which is preliminary data.</text>
</comment>
<dbReference type="Pfam" id="PF00075">
    <property type="entry name" value="RNase_H"/>
    <property type="match status" value="1"/>
</dbReference>
<evidence type="ECO:0000259" key="2">
    <source>
        <dbReference type="PROSITE" id="PS50879"/>
    </source>
</evidence>
<proteinExistence type="inferred from homology"/>
<dbReference type="STRING" id="60175.A0A1V6WUQ3"/>
<dbReference type="EMBL" id="MOOB01000186">
    <property type="protein sequence ID" value="OQE66606.1"/>
    <property type="molecule type" value="Genomic_DNA"/>
</dbReference>
<dbReference type="OMA" id="MYIGALR"/>
<dbReference type="GO" id="GO:0004523">
    <property type="term" value="F:RNA-DNA hybrid ribonuclease activity"/>
    <property type="evidence" value="ECO:0007669"/>
    <property type="project" value="InterPro"/>
</dbReference>
<gene>
    <name evidence="3" type="ORF">PENNAL_c0186G05333</name>
</gene>
<name>A0A1V6WUQ3_PENNA</name>
<dbReference type="InterPro" id="IPR036397">
    <property type="entry name" value="RNaseH_sf"/>
</dbReference>
<dbReference type="AlphaFoldDB" id="A0A1V6WUQ3"/>
<dbReference type="GO" id="GO:0003676">
    <property type="term" value="F:nucleic acid binding"/>
    <property type="evidence" value="ECO:0007669"/>
    <property type="project" value="InterPro"/>
</dbReference>
<dbReference type="InterPro" id="IPR002156">
    <property type="entry name" value="RNaseH_domain"/>
</dbReference>
<evidence type="ECO:0000256" key="1">
    <source>
        <dbReference type="ARBA" id="ARBA00005300"/>
    </source>
</evidence>
<comment type="similarity">
    <text evidence="1">Belongs to the RNase H family.</text>
</comment>
<dbReference type="PANTHER" id="PTHR10642">
    <property type="entry name" value="RIBONUCLEASE H1"/>
    <property type="match status" value="1"/>
</dbReference>
<dbReference type="PROSITE" id="PS50879">
    <property type="entry name" value="RNASE_H_1"/>
    <property type="match status" value="1"/>
</dbReference>
<evidence type="ECO:0000313" key="4">
    <source>
        <dbReference type="Proteomes" id="UP000191691"/>
    </source>
</evidence>
<reference evidence="4" key="1">
    <citation type="journal article" date="2017" name="Nat. Microbiol.">
        <title>Global analysis of biosynthetic gene clusters reveals vast potential of secondary metabolite production in Penicillium species.</title>
        <authorList>
            <person name="Nielsen J.C."/>
            <person name="Grijseels S."/>
            <person name="Prigent S."/>
            <person name="Ji B."/>
            <person name="Dainat J."/>
            <person name="Nielsen K.F."/>
            <person name="Frisvad J.C."/>
            <person name="Workman M."/>
            <person name="Nielsen J."/>
        </authorList>
    </citation>
    <scope>NUCLEOTIDE SEQUENCE [LARGE SCALE GENOMIC DNA]</scope>
    <source>
        <strain evidence="4">IBT 13039</strain>
    </source>
</reference>
<feature type="domain" description="RNase H type-1" evidence="2">
    <location>
        <begin position="15"/>
        <end position="156"/>
    </location>
</feature>
<dbReference type="Proteomes" id="UP000191691">
    <property type="component" value="Unassembled WGS sequence"/>
</dbReference>